<gene>
    <name evidence="2" type="ORF">DPMN_107828</name>
</gene>
<reference evidence="2" key="2">
    <citation type="submission" date="2020-11" db="EMBL/GenBank/DDBJ databases">
        <authorList>
            <person name="McCartney M.A."/>
            <person name="Auch B."/>
            <person name="Kono T."/>
            <person name="Mallez S."/>
            <person name="Becker A."/>
            <person name="Gohl D.M."/>
            <person name="Silverstein K.A.T."/>
            <person name="Koren S."/>
            <person name="Bechman K.B."/>
            <person name="Herman A."/>
            <person name="Abrahante J.E."/>
            <person name="Garbe J."/>
        </authorList>
    </citation>
    <scope>NUCLEOTIDE SEQUENCE</scope>
    <source>
        <strain evidence="2">Duluth1</strain>
        <tissue evidence="2">Whole animal</tissue>
    </source>
</reference>
<keyword evidence="3" id="KW-1185">Reference proteome</keyword>
<evidence type="ECO:0000313" key="3">
    <source>
        <dbReference type="Proteomes" id="UP000828390"/>
    </source>
</evidence>
<reference evidence="2" key="1">
    <citation type="journal article" date="2019" name="bioRxiv">
        <title>The Genome of the Zebra Mussel, Dreissena polymorpha: A Resource for Invasive Species Research.</title>
        <authorList>
            <person name="McCartney M.A."/>
            <person name="Auch B."/>
            <person name="Kono T."/>
            <person name="Mallez S."/>
            <person name="Zhang Y."/>
            <person name="Obille A."/>
            <person name="Becker A."/>
            <person name="Abrahante J.E."/>
            <person name="Garbe J."/>
            <person name="Badalamenti J.P."/>
            <person name="Herman A."/>
            <person name="Mangelson H."/>
            <person name="Liachko I."/>
            <person name="Sullivan S."/>
            <person name="Sone E.D."/>
            <person name="Koren S."/>
            <person name="Silverstein K.A.T."/>
            <person name="Beckman K.B."/>
            <person name="Gohl D.M."/>
        </authorList>
    </citation>
    <scope>NUCLEOTIDE SEQUENCE</scope>
    <source>
        <strain evidence="2">Duluth1</strain>
        <tissue evidence="2">Whole animal</tissue>
    </source>
</reference>
<keyword evidence="1" id="KW-0812">Transmembrane</keyword>
<dbReference type="EMBL" id="JAIWYP010000004">
    <property type="protein sequence ID" value="KAH3834500.1"/>
    <property type="molecule type" value="Genomic_DNA"/>
</dbReference>
<feature type="non-terminal residue" evidence="2">
    <location>
        <position position="81"/>
    </location>
</feature>
<protein>
    <submittedName>
        <fullName evidence="2">Uncharacterized protein</fullName>
    </submittedName>
</protein>
<keyword evidence="1" id="KW-0472">Membrane</keyword>
<accession>A0A9D4K7F0</accession>
<proteinExistence type="predicted"/>
<keyword evidence="1" id="KW-1133">Transmembrane helix</keyword>
<name>A0A9D4K7F0_DREPO</name>
<evidence type="ECO:0000256" key="1">
    <source>
        <dbReference type="SAM" id="Phobius"/>
    </source>
</evidence>
<dbReference type="AlphaFoldDB" id="A0A9D4K7F0"/>
<dbReference type="Proteomes" id="UP000828390">
    <property type="component" value="Unassembled WGS sequence"/>
</dbReference>
<feature type="transmembrane region" description="Helical" evidence="1">
    <location>
        <begin position="6"/>
        <end position="25"/>
    </location>
</feature>
<sequence length="81" mass="9100">MNIKTFSISAAAFVFVCIVFVKLYYVHAPNDQVVNVVSLSADNYVTQPHLDDVSKVLIAQRNNISKVLNLKQQKIGQMECE</sequence>
<comment type="caution">
    <text evidence="2">The sequence shown here is derived from an EMBL/GenBank/DDBJ whole genome shotgun (WGS) entry which is preliminary data.</text>
</comment>
<organism evidence="2 3">
    <name type="scientific">Dreissena polymorpha</name>
    <name type="common">Zebra mussel</name>
    <name type="synonym">Mytilus polymorpha</name>
    <dbReference type="NCBI Taxonomy" id="45954"/>
    <lineage>
        <taxon>Eukaryota</taxon>
        <taxon>Metazoa</taxon>
        <taxon>Spiralia</taxon>
        <taxon>Lophotrochozoa</taxon>
        <taxon>Mollusca</taxon>
        <taxon>Bivalvia</taxon>
        <taxon>Autobranchia</taxon>
        <taxon>Heteroconchia</taxon>
        <taxon>Euheterodonta</taxon>
        <taxon>Imparidentia</taxon>
        <taxon>Neoheterodontei</taxon>
        <taxon>Myida</taxon>
        <taxon>Dreissenoidea</taxon>
        <taxon>Dreissenidae</taxon>
        <taxon>Dreissena</taxon>
    </lineage>
</organism>
<evidence type="ECO:0000313" key="2">
    <source>
        <dbReference type="EMBL" id="KAH3834500.1"/>
    </source>
</evidence>